<dbReference type="InterPro" id="IPR035892">
    <property type="entry name" value="C2_domain_sf"/>
</dbReference>
<feature type="domain" description="C2" evidence="2">
    <location>
        <begin position="1"/>
        <end position="136"/>
    </location>
</feature>
<comment type="caution">
    <text evidence="3">The sequence shown here is derived from an EMBL/GenBank/DDBJ whole genome shotgun (WGS) entry which is preliminary data.</text>
</comment>
<protein>
    <recommendedName>
        <fullName evidence="2">C2 domain-containing protein</fullName>
    </recommendedName>
</protein>
<name>A0ABN9QWW0_9DINO</name>
<accession>A0ABN9QWW0</accession>
<dbReference type="InterPro" id="IPR000008">
    <property type="entry name" value="C2_dom"/>
</dbReference>
<dbReference type="SMART" id="SM00239">
    <property type="entry name" value="C2"/>
    <property type="match status" value="1"/>
</dbReference>
<evidence type="ECO:0000259" key="2">
    <source>
        <dbReference type="PROSITE" id="PS50004"/>
    </source>
</evidence>
<dbReference type="EMBL" id="CAUYUJ010004631">
    <property type="protein sequence ID" value="CAK0810337.1"/>
    <property type="molecule type" value="Genomic_DNA"/>
</dbReference>
<proteinExistence type="predicted"/>
<evidence type="ECO:0000256" key="1">
    <source>
        <dbReference type="SAM" id="MobiDB-lite"/>
    </source>
</evidence>
<sequence length="178" mass="19557">RPTVPAPRRWRGVVRVCVGSASHLPSGDPSLTDMMRRISRTRQGRRGSCEESTAADPYCTMQVGSQTFRTATVPKTTNPRWSPGTATGDFFVYSPRQLMHLDVYDDDFGFTHDDFLGSATLEVGDLLSTRQHTLVLDQQRGPSINRLRSHRTLSLSAHSGATDAHDPGEQAHANGHDG</sequence>
<evidence type="ECO:0000313" key="4">
    <source>
        <dbReference type="Proteomes" id="UP001189429"/>
    </source>
</evidence>
<keyword evidence="4" id="KW-1185">Reference proteome</keyword>
<feature type="region of interest" description="Disordered" evidence="1">
    <location>
        <begin position="157"/>
        <end position="178"/>
    </location>
</feature>
<dbReference type="InterPro" id="IPR051634">
    <property type="entry name" value="Extended_Synaptotagmin"/>
</dbReference>
<dbReference type="PANTHER" id="PTHR45761:SF1">
    <property type="entry name" value="EXTENDED SYNAPTOTAGMIN-LIKE PROTEIN 2, ISOFORM C"/>
    <property type="match status" value="1"/>
</dbReference>
<dbReference type="Gene3D" id="2.60.40.150">
    <property type="entry name" value="C2 domain"/>
    <property type="match status" value="1"/>
</dbReference>
<feature type="non-terminal residue" evidence="3">
    <location>
        <position position="1"/>
    </location>
</feature>
<feature type="non-terminal residue" evidence="3">
    <location>
        <position position="178"/>
    </location>
</feature>
<reference evidence="3" key="1">
    <citation type="submission" date="2023-10" db="EMBL/GenBank/DDBJ databases">
        <authorList>
            <person name="Chen Y."/>
            <person name="Shah S."/>
            <person name="Dougan E. K."/>
            <person name="Thang M."/>
            <person name="Chan C."/>
        </authorList>
    </citation>
    <scope>NUCLEOTIDE SEQUENCE [LARGE SCALE GENOMIC DNA]</scope>
</reference>
<gene>
    <name evidence="3" type="ORF">PCOR1329_LOCUS15332</name>
</gene>
<organism evidence="3 4">
    <name type="scientific">Prorocentrum cordatum</name>
    <dbReference type="NCBI Taxonomy" id="2364126"/>
    <lineage>
        <taxon>Eukaryota</taxon>
        <taxon>Sar</taxon>
        <taxon>Alveolata</taxon>
        <taxon>Dinophyceae</taxon>
        <taxon>Prorocentrales</taxon>
        <taxon>Prorocentraceae</taxon>
        <taxon>Prorocentrum</taxon>
    </lineage>
</organism>
<feature type="compositionally biased region" description="Basic and acidic residues" evidence="1">
    <location>
        <begin position="163"/>
        <end position="178"/>
    </location>
</feature>
<dbReference type="SUPFAM" id="SSF49562">
    <property type="entry name" value="C2 domain (Calcium/lipid-binding domain, CaLB)"/>
    <property type="match status" value="1"/>
</dbReference>
<dbReference type="Pfam" id="PF00168">
    <property type="entry name" value="C2"/>
    <property type="match status" value="1"/>
</dbReference>
<dbReference type="PROSITE" id="PS50004">
    <property type="entry name" value="C2"/>
    <property type="match status" value="1"/>
</dbReference>
<dbReference type="Proteomes" id="UP001189429">
    <property type="component" value="Unassembled WGS sequence"/>
</dbReference>
<evidence type="ECO:0000313" key="3">
    <source>
        <dbReference type="EMBL" id="CAK0810337.1"/>
    </source>
</evidence>
<dbReference type="PANTHER" id="PTHR45761">
    <property type="entry name" value="EXTENDED SYNAPTOTAGMIN-LIKE PROTEIN 2, ISOFORM C"/>
    <property type="match status" value="1"/>
</dbReference>